<dbReference type="AlphaFoldDB" id="A0A518I8Z9"/>
<keyword evidence="2" id="KW-1185">Reference proteome</keyword>
<evidence type="ECO:0000313" key="1">
    <source>
        <dbReference type="EMBL" id="QDV49585.1"/>
    </source>
</evidence>
<protein>
    <submittedName>
        <fullName evidence="1">Uncharacterized protein</fullName>
    </submittedName>
</protein>
<reference evidence="1 2" key="1">
    <citation type="submission" date="2019-03" db="EMBL/GenBank/DDBJ databases">
        <title>Deep-cultivation of Planctomycetes and their phenomic and genomic characterization uncovers novel biology.</title>
        <authorList>
            <person name="Wiegand S."/>
            <person name="Jogler M."/>
            <person name="Boedeker C."/>
            <person name="Pinto D."/>
            <person name="Vollmers J."/>
            <person name="Rivas-Marin E."/>
            <person name="Kohn T."/>
            <person name="Peeters S.H."/>
            <person name="Heuer A."/>
            <person name="Rast P."/>
            <person name="Oberbeckmann S."/>
            <person name="Bunk B."/>
            <person name="Jeske O."/>
            <person name="Meyerdierks A."/>
            <person name="Storesund J.E."/>
            <person name="Kallscheuer N."/>
            <person name="Luecker S."/>
            <person name="Lage O.M."/>
            <person name="Pohl T."/>
            <person name="Merkel B.J."/>
            <person name="Hornburger P."/>
            <person name="Mueller R.-W."/>
            <person name="Bruemmer F."/>
            <person name="Labrenz M."/>
            <person name="Spormann A.M."/>
            <person name="Op den Camp H."/>
            <person name="Overmann J."/>
            <person name="Amann R."/>
            <person name="Jetten M.S.M."/>
            <person name="Mascher T."/>
            <person name="Medema M.H."/>
            <person name="Devos D.P."/>
            <person name="Kaster A.-K."/>
            <person name="Ovreas L."/>
            <person name="Rohde M."/>
            <person name="Galperin M.Y."/>
            <person name="Jogler C."/>
        </authorList>
    </citation>
    <scope>NUCLEOTIDE SEQUENCE [LARGE SCALE GENOMIC DNA]</scope>
    <source>
        <strain evidence="1 2">Enr17</strain>
    </source>
</reference>
<organism evidence="1 2">
    <name type="scientific">Gimesia fumaroli</name>
    <dbReference type="NCBI Taxonomy" id="2527976"/>
    <lineage>
        <taxon>Bacteria</taxon>
        <taxon>Pseudomonadati</taxon>
        <taxon>Planctomycetota</taxon>
        <taxon>Planctomycetia</taxon>
        <taxon>Planctomycetales</taxon>
        <taxon>Planctomycetaceae</taxon>
        <taxon>Gimesia</taxon>
    </lineage>
</organism>
<name>A0A518I8Z9_9PLAN</name>
<evidence type="ECO:0000313" key="2">
    <source>
        <dbReference type="Proteomes" id="UP000318313"/>
    </source>
</evidence>
<dbReference type="Proteomes" id="UP000318313">
    <property type="component" value="Chromosome"/>
</dbReference>
<gene>
    <name evidence="1" type="ORF">Enr17x_16050</name>
</gene>
<dbReference type="EMBL" id="CP037452">
    <property type="protein sequence ID" value="QDV49585.1"/>
    <property type="molecule type" value="Genomic_DNA"/>
</dbReference>
<proteinExistence type="predicted"/>
<sequence length="88" mass="9830">MKPFQRRKPPAVRKCDPGCICKDAGFVDVLNEGQFRTANGNALSDKVVTVLCNGSKGEWIRLHNKQKLPIFNPETMTLPGQSKQKSLF</sequence>
<dbReference type="KEGG" id="gfm:Enr17x_16050"/>
<accession>A0A518I8Z9</accession>